<evidence type="ECO:0000256" key="3">
    <source>
        <dbReference type="ARBA" id="ARBA00023002"/>
    </source>
</evidence>
<dbReference type="GO" id="GO:0050660">
    <property type="term" value="F:flavin adenine dinucleotide binding"/>
    <property type="evidence" value="ECO:0007669"/>
    <property type="project" value="InterPro"/>
</dbReference>
<dbReference type="SUPFAM" id="SSF56176">
    <property type="entry name" value="FAD-binding/transporter-associated domain-like"/>
    <property type="match status" value="1"/>
</dbReference>
<reference evidence="6 7" key="1">
    <citation type="submission" date="2018-07" db="EMBL/GenBank/DDBJ databases">
        <title>New species, Clostridium PI-S10-A1B.</title>
        <authorList>
            <person name="Krishna G."/>
            <person name="Summeta K."/>
            <person name="Shikha S."/>
            <person name="Prabhu P.B."/>
            <person name="Suresh K."/>
        </authorList>
    </citation>
    <scope>NUCLEOTIDE SEQUENCE [LARGE SCALE GENOMIC DNA]</scope>
    <source>
        <strain evidence="6 7">PI-S10-A1B</strain>
    </source>
</reference>
<dbReference type="Gene3D" id="3.30.43.10">
    <property type="entry name" value="Uridine Diphospho-n-acetylenolpyruvylglucosamine Reductase, domain 2"/>
    <property type="match status" value="1"/>
</dbReference>
<dbReference type="InterPro" id="IPR036318">
    <property type="entry name" value="FAD-bd_PCMH-like_sf"/>
</dbReference>
<keyword evidence="1" id="KW-0285">Flavoprotein</keyword>
<evidence type="ECO:0000313" key="8">
    <source>
        <dbReference type="Proteomes" id="UP001419084"/>
    </source>
</evidence>
<dbReference type="EMBL" id="BRPJ01000100">
    <property type="protein sequence ID" value="GLB32814.1"/>
    <property type="molecule type" value="Genomic_DNA"/>
</dbReference>
<comment type="caution">
    <text evidence="6">The sequence shown here is derived from an EMBL/GenBank/DDBJ whole genome shotgun (WGS) entry which is preliminary data.</text>
</comment>
<dbReference type="InterPro" id="IPR016167">
    <property type="entry name" value="FAD-bd_PCMH_sub1"/>
</dbReference>
<dbReference type="PANTHER" id="PTHR42659">
    <property type="entry name" value="XANTHINE DEHYDROGENASE SUBUNIT C-RELATED"/>
    <property type="match status" value="1"/>
</dbReference>
<proteinExistence type="predicted"/>
<dbReference type="Proteomes" id="UP001419084">
    <property type="component" value="Unassembled WGS sequence"/>
</dbReference>
<dbReference type="AlphaFoldDB" id="A0A3E2N5V1"/>
<keyword evidence="3" id="KW-0560">Oxidoreductase</keyword>
<evidence type="ECO:0000313" key="6">
    <source>
        <dbReference type="EMBL" id="RFZ76377.1"/>
    </source>
</evidence>
<evidence type="ECO:0000313" key="5">
    <source>
        <dbReference type="EMBL" id="GLB32814.1"/>
    </source>
</evidence>
<dbReference type="InterPro" id="IPR051312">
    <property type="entry name" value="Diverse_Substr_Oxidored"/>
</dbReference>
<dbReference type="GO" id="GO:0016491">
    <property type="term" value="F:oxidoreductase activity"/>
    <property type="evidence" value="ECO:0007669"/>
    <property type="project" value="UniProtKB-KW"/>
</dbReference>
<dbReference type="PANTHER" id="PTHR42659:SF2">
    <property type="entry name" value="XANTHINE DEHYDROGENASE SUBUNIT C-RELATED"/>
    <property type="match status" value="1"/>
</dbReference>
<feature type="domain" description="Molybdopterin dehydrogenase FAD-binding" evidence="4">
    <location>
        <begin position="3"/>
        <end position="76"/>
    </location>
</feature>
<dbReference type="Proteomes" id="UP000260680">
    <property type="component" value="Unassembled WGS sequence"/>
</dbReference>
<organism evidence="6 7">
    <name type="scientific">Lacrimispora amygdalina</name>
    <dbReference type="NCBI Taxonomy" id="253257"/>
    <lineage>
        <taxon>Bacteria</taxon>
        <taxon>Bacillati</taxon>
        <taxon>Bacillota</taxon>
        <taxon>Clostridia</taxon>
        <taxon>Lachnospirales</taxon>
        <taxon>Lachnospiraceae</taxon>
        <taxon>Lacrimispora</taxon>
    </lineage>
</organism>
<accession>A0A3E2N5V1</accession>
<dbReference type="OrthoDB" id="9789842at2"/>
<gene>
    <name evidence="6" type="ORF">DS742_23965</name>
    <name evidence="5" type="ORF">LAD12857_47370</name>
</gene>
<evidence type="ECO:0000259" key="4">
    <source>
        <dbReference type="Pfam" id="PF00941"/>
    </source>
</evidence>
<sequence length="91" mass="10215">MERFSYENAVTVADAVSMLKAENVSVLAGGTDILNLMKKNALTNPPRKLVKIKNIPELDIISEDAQGLTIGATTKLLYKEKREYLLRHSRR</sequence>
<protein>
    <recommendedName>
        <fullName evidence="4">Molybdopterin dehydrogenase FAD-binding domain-containing protein</fullName>
    </recommendedName>
</protein>
<dbReference type="InterPro" id="IPR002346">
    <property type="entry name" value="Mopterin_DH_FAD-bd"/>
</dbReference>
<reference evidence="5 8" key="2">
    <citation type="journal article" date="2024" name="Int. J. Syst. Evol. Microbiol.">
        <title>Lacrimispora brassicae sp. nov. isolated from fermented cabbage, and proposal of Clostridium indicum Gundawar et al. 2019 and Clostridium methoxybenzovorans Mechichi et al. 1999 as heterotypic synonyms of Lacrimispora amygdalina (Parshina et al. 2003) Haas and Blanchard 2020 and Lacrimispora indolis (McClung and McCoy 1957) Haas and Blanchard 2020, respectively.</title>
        <authorList>
            <person name="Kobayashi H."/>
            <person name="Tanizawa Y."/>
            <person name="Sakamoto M."/>
            <person name="Ohkuma M."/>
            <person name="Tohno M."/>
        </authorList>
    </citation>
    <scope>NUCLEOTIDE SEQUENCE [LARGE SCALE GENOMIC DNA]</scope>
    <source>
        <strain evidence="5 8">DSM 12857</strain>
    </source>
</reference>
<dbReference type="RefSeq" id="WP_117419472.1">
    <property type="nucleotide sequence ID" value="NZ_BRPJ01000100.1"/>
</dbReference>
<dbReference type="Pfam" id="PF00941">
    <property type="entry name" value="FAD_binding_5"/>
    <property type="match status" value="1"/>
</dbReference>
<evidence type="ECO:0000313" key="7">
    <source>
        <dbReference type="Proteomes" id="UP000260680"/>
    </source>
</evidence>
<name>A0A3E2N5V1_9FIRM</name>
<keyword evidence="8" id="KW-1185">Reference proteome</keyword>
<evidence type="ECO:0000256" key="1">
    <source>
        <dbReference type="ARBA" id="ARBA00022630"/>
    </source>
</evidence>
<evidence type="ECO:0000256" key="2">
    <source>
        <dbReference type="ARBA" id="ARBA00022827"/>
    </source>
</evidence>
<keyword evidence="2" id="KW-0274">FAD</keyword>
<dbReference type="EMBL" id="QOHO01000088">
    <property type="protein sequence ID" value="RFZ76377.1"/>
    <property type="molecule type" value="Genomic_DNA"/>
</dbReference>